<keyword evidence="1" id="KW-1133">Transmembrane helix</keyword>
<dbReference type="AlphaFoldDB" id="A0A1B7MII6"/>
<dbReference type="OrthoDB" id="3341843at2759"/>
<proteinExistence type="predicted"/>
<protein>
    <submittedName>
        <fullName evidence="2">Uncharacterized protein</fullName>
    </submittedName>
</protein>
<evidence type="ECO:0000313" key="3">
    <source>
        <dbReference type="Proteomes" id="UP000092154"/>
    </source>
</evidence>
<feature type="transmembrane region" description="Helical" evidence="1">
    <location>
        <begin position="24"/>
        <end position="47"/>
    </location>
</feature>
<keyword evidence="1" id="KW-0812">Transmembrane</keyword>
<keyword evidence="3" id="KW-1185">Reference proteome</keyword>
<feature type="transmembrane region" description="Helical" evidence="1">
    <location>
        <begin position="187"/>
        <end position="209"/>
    </location>
</feature>
<keyword evidence="1" id="KW-0472">Membrane</keyword>
<accession>A0A1B7MII6</accession>
<reference evidence="2 3" key="1">
    <citation type="submission" date="2016-06" db="EMBL/GenBank/DDBJ databases">
        <title>Comparative genomics of the ectomycorrhizal sister species Rhizopogon vinicolor and Rhizopogon vesiculosus (Basidiomycota: Boletales) reveals a divergence of the mating type B locus.</title>
        <authorList>
            <consortium name="DOE Joint Genome Institute"/>
            <person name="Mujic A.B."/>
            <person name="Kuo A."/>
            <person name="Tritt A."/>
            <person name="Lipzen A."/>
            <person name="Chen C."/>
            <person name="Johnson J."/>
            <person name="Sharma A."/>
            <person name="Barry K."/>
            <person name="Grigoriev I.V."/>
            <person name="Spatafora J.W."/>
        </authorList>
    </citation>
    <scope>NUCLEOTIDE SEQUENCE [LARGE SCALE GENOMIC DNA]</scope>
    <source>
        <strain evidence="2 3">AM-OR11-026</strain>
    </source>
</reference>
<dbReference type="EMBL" id="KV449024">
    <property type="protein sequence ID" value="OAX32388.1"/>
    <property type="molecule type" value="Genomic_DNA"/>
</dbReference>
<gene>
    <name evidence="2" type="ORF">K503DRAFT_787233</name>
</gene>
<feature type="transmembrane region" description="Helical" evidence="1">
    <location>
        <begin position="156"/>
        <end position="175"/>
    </location>
</feature>
<sequence length="250" mass="27189">MTILYVSWHAETASSVSVTDTGCMILYITSEWVSITINALLGVIMIARLRAMFHGSRKMLVFLVVILLVNVIYNAATTVVERYYMTAEEAVLSGTHQCGYNYDGTATLIAGGWILATVWEVIALSLAVWIAVEHFRGLPRGYTTTDCFAVLTRSHLFYFAAFAAVSCLSLGVLNPKIANSNSVGSDVYGGVLQASKMVQMFVLGPRLILSVREYNAKLKTNHDEGTAMTTIAFGERAQESSGGDIEHGVP</sequence>
<evidence type="ECO:0000313" key="2">
    <source>
        <dbReference type="EMBL" id="OAX32388.1"/>
    </source>
</evidence>
<dbReference type="InParanoid" id="A0A1B7MII6"/>
<name>A0A1B7MII6_9AGAM</name>
<feature type="transmembrane region" description="Helical" evidence="1">
    <location>
        <begin position="59"/>
        <end position="76"/>
    </location>
</feature>
<evidence type="ECO:0000256" key="1">
    <source>
        <dbReference type="SAM" id="Phobius"/>
    </source>
</evidence>
<feature type="transmembrane region" description="Helical" evidence="1">
    <location>
        <begin position="110"/>
        <end position="132"/>
    </location>
</feature>
<dbReference type="Proteomes" id="UP000092154">
    <property type="component" value="Unassembled WGS sequence"/>
</dbReference>
<organism evidence="2 3">
    <name type="scientific">Rhizopogon vinicolor AM-OR11-026</name>
    <dbReference type="NCBI Taxonomy" id="1314800"/>
    <lineage>
        <taxon>Eukaryota</taxon>
        <taxon>Fungi</taxon>
        <taxon>Dikarya</taxon>
        <taxon>Basidiomycota</taxon>
        <taxon>Agaricomycotina</taxon>
        <taxon>Agaricomycetes</taxon>
        <taxon>Agaricomycetidae</taxon>
        <taxon>Boletales</taxon>
        <taxon>Suillineae</taxon>
        <taxon>Rhizopogonaceae</taxon>
        <taxon>Rhizopogon</taxon>
    </lineage>
</organism>